<dbReference type="CDD" id="cd05466">
    <property type="entry name" value="PBP2_LTTR_substrate"/>
    <property type="match status" value="1"/>
</dbReference>
<dbReference type="PANTHER" id="PTHR30126">
    <property type="entry name" value="HTH-TYPE TRANSCRIPTIONAL REGULATOR"/>
    <property type="match status" value="1"/>
</dbReference>
<organism evidence="6 7">
    <name type="scientific">Vibrio vulnificus</name>
    <dbReference type="NCBI Taxonomy" id="672"/>
    <lineage>
        <taxon>Bacteria</taxon>
        <taxon>Pseudomonadati</taxon>
        <taxon>Pseudomonadota</taxon>
        <taxon>Gammaproteobacteria</taxon>
        <taxon>Vibrionales</taxon>
        <taxon>Vibrionaceae</taxon>
        <taxon>Vibrio</taxon>
    </lineage>
</organism>
<keyword evidence="2" id="KW-0805">Transcription regulation</keyword>
<dbReference type="Pfam" id="PF03466">
    <property type="entry name" value="LysR_substrate"/>
    <property type="match status" value="1"/>
</dbReference>
<evidence type="ECO:0000256" key="4">
    <source>
        <dbReference type="ARBA" id="ARBA00023163"/>
    </source>
</evidence>
<accession>A0A2S3R8T5</accession>
<keyword evidence="3" id="KW-0238">DNA-binding</keyword>
<evidence type="ECO:0000256" key="2">
    <source>
        <dbReference type="ARBA" id="ARBA00023015"/>
    </source>
</evidence>
<dbReference type="PANTHER" id="PTHR30126:SF99">
    <property type="entry name" value="TRANSCRIPTIONAL REGULATOR LYSR FAMILY"/>
    <property type="match status" value="1"/>
</dbReference>
<evidence type="ECO:0000313" key="7">
    <source>
        <dbReference type="Proteomes" id="UP000237466"/>
    </source>
</evidence>
<reference evidence="6 7" key="1">
    <citation type="journal article" date="2018" name="Front. Microbiol.">
        <title>Phylogeny of Vibrio vulnificus from the Analysis of the Core-Genome: Implications for Intra-Species Taxonomy.</title>
        <authorList>
            <person name="Roig F.J."/>
            <person name="Gonzalez-Candelas F."/>
            <person name="Sanjuan E."/>
            <person name="Fouz B."/>
            <person name="Feil E.J."/>
            <person name="Llorens C."/>
            <person name="Baker-Austin C."/>
            <person name="Oliver J.D."/>
            <person name="Danin-Poleg Y."/>
            <person name="Gibas C.J."/>
            <person name="Kashi Y."/>
            <person name="Gulig P.A."/>
            <person name="Morrison S.S."/>
            <person name="Amaro C."/>
        </authorList>
    </citation>
    <scope>NUCLEOTIDE SEQUENCE [LARGE SCALE GENOMIC DNA]</scope>
    <source>
        <strain evidence="6 7">CECT4608</strain>
    </source>
</reference>
<name>A0A2S3R8T5_VIBVL</name>
<dbReference type="SUPFAM" id="SSF53850">
    <property type="entry name" value="Periplasmic binding protein-like II"/>
    <property type="match status" value="1"/>
</dbReference>
<dbReference type="PRINTS" id="PR00039">
    <property type="entry name" value="HTHLYSR"/>
</dbReference>
<comment type="caution">
    <text evidence="6">The sequence shown here is derived from an EMBL/GenBank/DDBJ whole genome shotgun (WGS) entry which is preliminary data.</text>
</comment>
<proteinExistence type="inferred from homology"/>
<dbReference type="Proteomes" id="UP000237466">
    <property type="component" value="Unassembled WGS sequence"/>
</dbReference>
<evidence type="ECO:0000256" key="3">
    <source>
        <dbReference type="ARBA" id="ARBA00023125"/>
    </source>
</evidence>
<protein>
    <submittedName>
        <fullName evidence="6">LysR family transcriptional regulator</fullName>
    </submittedName>
</protein>
<evidence type="ECO:0000313" key="6">
    <source>
        <dbReference type="EMBL" id="POB50095.1"/>
    </source>
</evidence>
<dbReference type="PROSITE" id="PS50931">
    <property type="entry name" value="HTH_LYSR"/>
    <property type="match status" value="1"/>
</dbReference>
<sequence length="307" mass="34207">MLNPVWLTTFKTLIEVGHFTKTAEKLFMTQPGVSQHIRKLEESCGAALIERDKKSFEITEAGQRVYQYAKQLESEQAELLQSLQFDNPHAGVCRVACSGALGLKLYPQLLDLQCKYPELIPQLEVAPNHKIIQAVLNGEADLGIVTYLPQPALFEVQALGSDELCLFYPAGCRESSLEEIVSLGLIDHPDGQHYLGLYLNLFSGSAVQKIDLRNVKITGYINQLSQILLPVSRGLGFTVLPKSAMAQFKDSHKLAIYSAPTRADEALFLIRKRNRTMPARFSTVARMICESLFYTLDGKELDSAVED</sequence>
<dbReference type="AlphaFoldDB" id="A0A2S3R8T5"/>
<dbReference type="Gene3D" id="1.10.10.10">
    <property type="entry name" value="Winged helix-like DNA-binding domain superfamily/Winged helix DNA-binding domain"/>
    <property type="match status" value="1"/>
</dbReference>
<evidence type="ECO:0000256" key="1">
    <source>
        <dbReference type="ARBA" id="ARBA00009437"/>
    </source>
</evidence>
<dbReference type="EMBL" id="PDGH01000008">
    <property type="protein sequence ID" value="POB50095.1"/>
    <property type="molecule type" value="Genomic_DNA"/>
</dbReference>
<evidence type="ECO:0000259" key="5">
    <source>
        <dbReference type="PROSITE" id="PS50931"/>
    </source>
</evidence>
<dbReference type="SUPFAM" id="SSF46785">
    <property type="entry name" value="Winged helix' DNA-binding domain"/>
    <property type="match status" value="1"/>
</dbReference>
<dbReference type="RefSeq" id="WP_103199576.1">
    <property type="nucleotide sequence ID" value="NZ_JAODPY010000003.1"/>
</dbReference>
<dbReference type="InterPro" id="IPR036390">
    <property type="entry name" value="WH_DNA-bd_sf"/>
</dbReference>
<dbReference type="Pfam" id="PF00126">
    <property type="entry name" value="HTH_1"/>
    <property type="match status" value="1"/>
</dbReference>
<dbReference type="InterPro" id="IPR036388">
    <property type="entry name" value="WH-like_DNA-bd_sf"/>
</dbReference>
<comment type="similarity">
    <text evidence="1">Belongs to the LysR transcriptional regulatory family.</text>
</comment>
<feature type="domain" description="HTH lysR-type" evidence="5">
    <location>
        <begin position="2"/>
        <end position="59"/>
    </location>
</feature>
<dbReference type="Gene3D" id="3.40.190.290">
    <property type="match status" value="1"/>
</dbReference>
<gene>
    <name evidence="6" type="ORF">CRN52_00535</name>
</gene>
<dbReference type="InterPro" id="IPR000847">
    <property type="entry name" value="LysR_HTH_N"/>
</dbReference>
<keyword evidence="4" id="KW-0804">Transcription</keyword>
<dbReference type="FunFam" id="1.10.10.10:FF:000001">
    <property type="entry name" value="LysR family transcriptional regulator"/>
    <property type="match status" value="1"/>
</dbReference>
<dbReference type="InterPro" id="IPR005119">
    <property type="entry name" value="LysR_subst-bd"/>
</dbReference>
<dbReference type="GO" id="GO:0000976">
    <property type="term" value="F:transcription cis-regulatory region binding"/>
    <property type="evidence" value="ECO:0007669"/>
    <property type="project" value="TreeGrafter"/>
</dbReference>
<dbReference type="GO" id="GO:0003700">
    <property type="term" value="F:DNA-binding transcription factor activity"/>
    <property type="evidence" value="ECO:0007669"/>
    <property type="project" value="InterPro"/>
</dbReference>